<dbReference type="EMBL" id="QRGO01000002">
    <property type="protein sequence ID" value="RDV02334.1"/>
    <property type="molecule type" value="Genomic_DNA"/>
</dbReference>
<feature type="binding site" evidence="3">
    <location>
        <position position="197"/>
    </location>
    <ligand>
        <name>a divalent metal cation</name>
        <dbReference type="ChEBI" id="CHEBI:60240"/>
    </ligand>
</feature>
<feature type="domain" description="SMP-30/Gluconolactonase/LRE-like region" evidence="4">
    <location>
        <begin position="51"/>
        <end position="308"/>
    </location>
</feature>
<keyword evidence="3" id="KW-0479">Metal-binding</keyword>
<dbReference type="SUPFAM" id="SSF63829">
    <property type="entry name" value="Calcium-dependent phosphotriesterase"/>
    <property type="match status" value="1"/>
</dbReference>
<comment type="cofactor">
    <cofactor evidence="3">
        <name>Zn(2+)</name>
        <dbReference type="ChEBI" id="CHEBI:29105"/>
    </cofactor>
    <text evidence="3">Binds 1 divalent metal cation per subunit.</text>
</comment>
<organism evidence="5 6">
    <name type="scientific">Undibacter mobilis</name>
    <dbReference type="NCBI Taxonomy" id="2292256"/>
    <lineage>
        <taxon>Bacteria</taxon>
        <taxon>Pseudomonadati</taxon>
        <taxon>Pseudomonadota</taxon>
        <taxon>Alphaproteobacteria</taxon>
        <taxon>Hyphomicrobiales</taxon>
        <taxon>Nitrobacteraceae</taxon>
        <taxon>Undibacter</taxon>
    </lineage>
</organism>
<evidence type="ECO:0000313" key="6">
    <source>
        <dbReference type="Proteomes" id="UP000263993"/>
    </source>
</evidence>
<evidence type="ECO:0000256" key="3">
    <source>
        <dbReference type="PIRSR" id="PIRSR605511-2"/>
    </source>
</evidence>
<dbReference type="InterPro" id="IPR051262">
    <property type="entry name" value="SMP-30/CGR1_Lactonase"/>
</dbReference>
<protein>
    <submittedName>
        <fullName evidence="5">SMP-30/gluconolactonase/LRE family protein</fullName>
    </submittedName>
</protein>
<evidence type="ECO:0000313" key="5">
    <source>
        <dbReference type="EMBL" id="RDV02334.1"/>
    </source>
</evidence>
<accession>A0A371B475</accession>
<dbReference type="PANTHER" id="PTHR47572:SF4">
    <property type="entry name" value="LACTONASE DRP35"/>
    <property type="match status" value="1"/>
</dbReference>
<name>A0A371B475_9BRAD</name>
<dbReference type="Gene3D" id="2.120.10.30">
    <property type="entry name" value="TolB, C-terminal domain"/>
    <property type="match status" value="1"/>
</dbReference>
<feature type="binding site" evidence="3">
    <location>
        <position position="247"/>
    </location>
    <ligand>
        <name>a divalent metal cation</name>
        <dbReference type="ChEBI" id="CHEBI:60240"/>
    </ligand>
</feature>
<dbReference type="InterPro" id="IPR011042">
    <property type="entry name" value="6-blade_b-propeller_TolB-like"/>
</dbReference>
<feature type="binding site" evidence="3">
    <location>
        <position position="140"/>
    </location>
    <ligand>
        <name>substrate</name>
    </ligand>
</feature>
<dbReference type="GO" id="GO:0046872">
    <property type="term" value="F:metal ion binding"/>
    <property type="evidence" value="ECO:0007669"/>
    <property type="project" value="UniProtKB-KW"/>
</dbReference>
<reference evidence="6" key="1">
    <citation type="submission" date="2018-08" db="EMBL/GenBank/DDBJ databases">
        <authorList>
            <person name="Kim S.-J."/>
            <person name="Jung G.-Y."/>
        </authorList>
    </citation>
    <scope>NUCLEOTIDE SEQUENCE [LARGE SCALE GENOMIC DNA]</scope>
    <source>
        <strain evidence="6">GY_H</strain>
    </source>
</reference>
<keyword evidence="3" id="KW-0862">Zinc</keyword>
<sequence length="323" mass="35402">MSLDSKAAVLAGQWSPSQRYPDPLITALDPRFKKYHLPLSSVERLYTGTRWGEGPVYFGDARCLIWSDVPGNVMLKWDEESGQVAPFRKPSNNGNGNTRDRQGRLLTCEHLTRRVTRTEYDGTITVICDNFGGKRLNSPNDVVVKSDGSIWFTDPQFGILGNYEGDKAESELPTNVYRVDGATGQASVVAEGINQPNGLAFSPDETKIYIVESRSEPRKILSFDVGAGDKLANRKVLIDAGPDGTPDGFRVDIDGNLWCGWGMTPQLDGVRVFTPEGEPIGHISLPERCANVCFGGVKRNRLFMAAAHSLYALYVNTQGVKGG</sequence>
<feature type="active site" description="Proton donor/acceptor" evidence="2">
    <location>
        <position position="247"/>
    </location>
</feature>
<comment type="caution">
    <text evidence="5">The sequence shown here is derived from an EMBL/GenBank/DDBJ whole genome shotgun (WGS) entry which is preliminary data.</text>
</comment>
<dbReference type="InterPro" id="IPR013658">
    <property type="entry name" value="SGL"/>
</dbReference>
<keyword evidence="6" id="KW-1185">Reference proteome</keyword>
<keyword evidence="1" id="KW-0378">Hydrolase</keyword>
<dbReference type="GO" id="GO:0016787">
    <property type="term" value="F:hydrolase activity"/>
    <property type="evidence" value="ECO:0007669"/>
    <property type="project" value="UniProtKB-KW"/>
</dbReference>
<evidence type="ECO:0000256" key="1">
    <source>
        <dbReference type="ARBA" id="ARBA00022801"/>
    </source>
</evidence>
<dbReference type="RefSeq" id="WP_115518455.1">
    <property type="nucleotide sequence ID" value="NZ_QRGO01000002.1"/>
</dbReference>
<dbReference type="InterPro" id="IPR005511">
    <property type="entry name" value="SMP-30"/>
</dbReference>
<proteinExistence type="predicted"/>
<dbReference type="PANTHER" id="PTHR47572">
    <property type="entry name" value="LIPOPROTEIN-RELATED"/>
    <property type="match status" value="1"/>
</dbReference>
<dbReference type="Proteomes" id="UP000263993">
    <property type="component" value="Unassembled WGS sequence"/>
</dbReference>
<gene>
    <name evidence="5" type="ORF">DXH78_17305</name>
</gene>
<dbReference type="PRINTS" id="PR01790">
    <property type="entry name" value="SMP30FAMILY"/>
</dbReference>
<dbReference type="AlphaFoldDB" id="A0A371B475"/>
<feature type="binding site" evidence="3">
    <location>
        <position position="53"/>
    </location>
    <ligand>
        <name>a divalent metal cation</name>
        <dbReference type="ChEBI" id="CHEBI:60240"/>
    </ligand>
</feature>
<evidence type="ECO:0000259" key="4">
    <source>
        <dbReference type="Pfam" id="PF08450"/>
    </source>
</evidence>
<dbReference type="Pfam" id="PF08450">
    <property type="entry name" value="SGL"/>
    <property type="match status" value="1"/>
</dbReference>
<dbReference type="OrthoDB" id="241638at2"/>
<evidence type="ECO:0000256" key="2">
    <source>
        <dbReference type="PIRSR" id="PIRSR605511-1"/>
    </source>
</evidence>